<dbReference type="CDD" id="cd07814">
    <property type="entry name" value="SRPBCC_CalC_Aha1-like"/>
    <property type="match status" value="1"/>
</dbReference>
<dbReference type="SUPFAM" id="SSF55961">
    <property type="entry name" value="Bet v1-like"/>
    <property type="match status" value="1"/>
</dbReference>
<dbReference type="InterPro" id="IPR013538">
    <property type="entry name" value="ASHA1/2-like_C"/>
</dbReference>
<evidence type="ECO:0000313" key="3">
    <source>
        <dbReference type="EMBL" id="PAV04344.1"/>
    </source>
</evidence>
<proteinExistence type="inferred from homology"/>
<dbReference type="EMBL" id="LMVM01000023">
    <property type="protein sequence ID" value="PAV04344.1"/>
    <property type="molecule type" value="Genomic_DNA"/>
</dbReference>
<comment type="similarity">
    <text evidence="1">Belongs to the AHA1 family.</text>
</comment>
<accession>A0A2A2H4X0</accession>
<dbReference type="OrthoDB" id="165863at2157"/>
<gene>
    <name evidence="3" type="ORF">ASJ80_05725</name>
</gene>
<dbReference type="Pfam" id="PF08327">
    <property type="entry name" value="AHSA1"/>
    <property type="match status" value="1"/>
</dbReference>
<dbReference type="Proteomes" id="UP000217784">
    <property type="component" value="Unassembled WGS sequence"/>
</dbReference>
<reference evidence="3 4" key="1">
    <citation type="journal article" date="2017" name="BMC Genomics">
        <title>Genomic analysis of methanogenic archaea reveals a shift towards energy conservation.</title>
        <authorList>
            <person name="Gilmore S.P."/>
            <person name="Henske J.K."/>
            <person name="Sexton J.A."/>
            <person name="Solomon K.V."/>
            <person name="Seppala S."/>
            <person name="Yoo J.I."/>
            <person name="Huyett L.M."/>
            <person name="Pressman A."/>
            <person name="Cogan J.Z."/>
            <person name="Kivenson V."/>
            <person name="Peng X."/>
            <person name="Tan Y."/>
            <person name="Valentine D.L."/>
            <person name="O'Malley M.A."/>
        </authorList>
    </citation>
    <scope>NUCLEOTIDE SEQUENCE [LARGE SCALE GENOMIC DNA]</scope>
    <source>
        <strain evidence="3 4">M.o.H.</strain>
    </source>
</reference>
<sequence length="161" mass="18366">MADEKELVLTCDLDAPREVVWKAWTDPDMFMQWWGPKDFTTPISKIDLRKGGEYFSCMRAPDGQDFCSKGVYLEIVEPERLVMTDSFADKEGNTVSATYYGMGADFPREMSITVTFEEQDNKTKLIVKHSDIKGLSETELNDMQQGWNESLDKLAELLAKS</sequence>
<organism evidence="3 4">
    <name type="scientific">Methanobacterium bryantii</name>
    <dbReference type="NCBI Taxonomy" id="2161"/>
    <lineage>
        <taxon>Archaea</taxon>
        <taxon>Methanobacteriati</taxon>
        <taxon>Methanobacteriota</taxon>
        <taxon>Methanomada group</taxon>
        <taxon>Methanobacteria</taxon>
        <taxon>Methanobacteriales</taxon>
        <taxon>Methanobacteriaceae</taxon>
        <taxon>Methanobacterium</taxon>
    </lineage>
</organism>
<comment type="caution">
    <text evidence="3">The sequence shown here is derived from an EMBL/GenBank/DDBJ whole genome shotgun (WGS) entry which is preliminary data.</text>
</comment>
<keyword evidence="4" id="KW-1185">Reference proteome</keyword>
<feature type="domain" description="Activator of Hsp90 ATPase homologue 1/2-like C-terminal" evidence="2">
    <location>
        <begin position="14"/>
        <end position="158"/>
    </location>
</feature>
<evidence type="ECO:0000259" key="2">
    <source>
        <dbReference type="Pfam" id="PF08327"/>
    </source>
</evidence>
<protein>
    <submittedName>
        <fullName evidence="3">ATPase</fullName>
    </submittedName>
</protein>
<dbReference type="InterPro" id="IPR023393">
    <property type="entry name" value="START-like_dom_sf"/>
</dbReference>
<dbReference type="Gene3D" id="3.30.530.20">
    <property type="match status" value="1"/>
</dbReference>
<evidence type="ECO:0000256" key="1">
    <source>
        <dbReference type="ARBA" id="ARBA00006817"/>
    </source>
</evidence>
<dbReference type="AlphaFoldDB" id="A0A2A2H4X0"/>
<evidence type="ECO:0000313" key="4">
    <source>
        <dbReference type="Proteomes" id="UP000217784"/>
    </source>
</evidence>
<dbReference type="RefSeq" id="WP_069584455.1">
    <property type="nucleotide sequence ID" value="NZ_LMVM01000023.1"/>
</dbReference>
<name>A0A2A2H4X0_METBR</name>